<gene>
    <name evidence="3" type="ORF">JQM67_07265</name>
</gene>
<dbReference type="Proteomes" id="UP001299220">
    <property type="component" value="Unassembled WGS sequence"/>
</dbReference>
<dbReference type="EMBL" id="JAFBIT010000002">
    <property type="protein sequence ID" value="MCF2652397.1"/>
    <property type="molecule type" value="Genomic_DNA"/>
</dbReference>
<sequence length="442" mass="47260">MKTTGFRSFVLYILLFAFLGGLGWFGLNLVLNGSEWASQPYNGHIYGEDTAVSAGTITDRSGMILAQTVDGTRIYAESESVRRSLLHTVGDSSGYIGTAVQAVHRSKLVGYNLLTGLNHTVLTDFSSSMQLTIDANANAAAYNAFDGRNGSAFLYNYKTGEVLVKISAPGYDPMDVPGDLLENEAYEGVFLDHTLSSSYTPGSIFKLVTAAAAMEYLPDWDTRTYTCEEVYGIGDSRVTCLNYHGELNLSQALGYSCNIYFAQLALDIGADKLQEKAEEMGFGASFSFDSVTTCKSTIDLSGASDLELAWSSVGQADVLANPYHMALLMGAIANGGKTPEPYLTGRGTGTSYTLTDSATAEALHSMMRNNVANYYGDYLFNGYTLCAKTGTAELDGKNPNCWIVGFSDDASMPYAFAVCVQEGTSGLYTAGQVVAAALDAIS</sequence>
<evidence type="ECO:0000256" key="1">
    <source>
        <dbReference type="SAM" id="Phobius"/>
    </source>
</evidence>
<dbReference type="RefSeq" id="WP_235323453.1">
    <property type="nucleotide sequence ID" value="NZ_JAFBIT010000002.1"/>
</dbReference>
<evidence type="ECO:0000313" key="4">
    <source>
        <dbReference type="Proteomes" id="UP001299220"/>
    </source>
</evidence>
<evidence type="ECO:0000259" key="2">
    <source>
        <dbReference type="Pfam" id="PF00905"/>
    </source>
</evidence>
<dbReference type="InterPro" id="IPR012338">
    <property type="entry name" value="Beta-lactam/transpept-like"/>
</dbReference>
<dbReference type="PANTHER" id="PTHR30627">
    <property type="entry name" value="PEPTIDOGLYCAN D,D-TRANSPEPTIDASE"/>
    <property type="match status" value="1"/>
</dbReference>
<dbReference type="InterPro" id="IPR050515">
    <property type="entry name" value="Beta-lactam/transpept"/>
</dbReference>
<dbReference type="Pfam" id="PF00905">
    <property type="entry name" value="Transpeptidase"/>
    <property type="match status" value="1"/>
</dbReference>
<organism evidence="3 4">
    <name type="scientific">Anaeromassilibacillus senegalensis</name>
    <dbReference type="NCBI Taxonomy" id="1673717"/>
    <lineage>
        <taxon>Bacteria</taxon>
        <taxon>Bacillati</taxon>
        <taxon>Bacillota</taxon>
        <taxon>Clostridia</taxon>
        <taxon>Eubacteriales</taxon>
        <taxon>Acutalibacteraceae</taxon>
        <taxon>Anaeromassilibacillus</taxon>
    </lineage>
</organism>
<keyword evidence="1" id="KW-1133">Transmembrane helix</keyword>
<feature type="transmembrane region" description="Helical" evidence="1">
    <location>
        <begin position="9"/>
        <end position="31"/>
    </location>
</feature>
<comment type="caution">
    <text evidence="3">The sequence shown here is derived from an EMBL/GenBank/DDBJ whole genome shotgun (WGS) entry which is preliminary data.</text>
</comment>
<protein>
    <submittedName>
        <fullName evidence="3">Penicillin-binding protein</fullName>
    </submittedName>
</protein>
<keyword evidence="1" id="KW-0812">Transmembrane</keyword>
<accession>A0ABS9CQE7</accession>
<dbReference type="SUPFAM" id="SSF56601">
    <property type="entry name" value="beta-lactamase/transpeptidase-like"/>
    <property type="match status" value="1"/>
</dbReference>
<feature type="domain" description="Penicillin-binding protein transpeptidase" evidence="2">
    <location>
        <begin position="150"/>
        <end position="437"/>
    </location>
</feature>
<evidence type="ECO:0000313" key="3">
    <source>
        <dbReference type="EMBL" id="MCF2652397.1"/>
    </source>
</evidence>
<reference evidence="3 4" key="1">
    <citation type="submission" date="2020-12" db="EMBL/GenBank/DDBJ databases">
        <title>Whole genome sequences of gut porcine anaerobes.</title>
        <authorList>
            <person name="Kubasova T."/>
            <person name="Jahodarova E."/>
            <person name="Rychlik I."/>
        </authorList>
    </citation>
    <scope>NUCLEOTIDE SEQUENCE [LARGE SCALE GENOMIC DNA]</scope>
    <source>
        <strain evidence="3 4">An867</strain>
    </source>
</reference>
<name>A0ABS9CQE7_9FIRM</name>
<keyword evidence="4" id="KW-1185">Reference proteome</keyword>
<keyword evidence="1" id="KW-0472">Membrane</keyword>
<dbReference type="Gene3D" id="3.40.710.10">
    <property type="entry name" value="DD-peptidase/beta-lactamase superfamily"/>
    <property type="match status" value="1"/>
</dbReference>
<dbReference type="Gene3D" id="3.90.1310.10">
    <property type="entry name" value="Penicillin-binding protein 2a (Domain 2)"/>
    <property type="match status" value="1"/>
</dbReference>
<dbReference type="InterPro" id="IPR001460">
    <property type="entry name" value="PCN-bd_Tpept"/>
</dbReference>
<proteinExistence type="predicted"/>
<dbReference type="PANTHER" id="PTHR30627:SF24">
    <property type="entry name" value="PENICILLIN-BINDING PROTEIN 4B"/>
    <property type="match status" value="1"/>
</dbReference>